<dbReference type="GO" id="GO:0016787">
    <property type="term" value="F:hydrolase activity"/>
    <property type="evidence" value="ECO:0007669"/>
    <property type="project" value="UniProtKB-KW"/>
</dbReference>
<evidence type="ECO:0000313" key="2">
    <source>
        <dbReference type="EMBL" id="WNB18730.1"/>
    </source>
</evidence>
<dbReference type="SUPFAM" id="SSF53474">
    <property type="entry name" value="alpha/beta-Hydrolases"/>
    <property type="match status" value="1"/>
</dbReference>
<dbReference type="EMBL" id="CP129968">
    <property type="protein sequence ID" value="WNB18730.1"/>
    <property type="molecule type" value="Genomic_DNA"/>
</dbReference>
<feature type="domain" description="Serine aminopeptidase S33" evidence="1">
    <location>
        <begin position="80"/>
        <end position="175"/>
    </location>
</feature>
<proteinExistence type="predicted"/>
<name>A0AA51ZXW5_9BACT</name>
<dbReference type="InterPro" id="IPR029058">
    <property type="entry name" value="AB_hydrolase_fold"/>
</dbReference>
<dbReference type="PANTHER" id="PTHR12277:SF81">
    <property type="entry name" value="PROTEIN ABHD13"/>
    <property type="match status" value="1"/>
</dbReference>
<dbReference type="Proteomes" id="UP001232019">
    <property type="component" value="Chromosome"/>
</dbReference>
<gene>
    <name evidence="2" type="ORF">QYS47_31150</name>
</gene>
<reference evidence="2" key="1">
    <citation type="submission" date="2023-08" db="EMBL/GenBank/DDBJ databases">
        <title>Comparative genomics and taxonomic characterization of three novel marine species of genus Marivirga.</title>
        <authorList>
            <person name="Muhammad N."/>
            <person name="Kim S.-G."/>
        </authorList>
    </citation>
    <scope>NUCLEOTIDE SEQUENCE</scope>
    <source>
        <strain evidence="2">BKB1-2</strain>
    </source>
</reference>
<dbReference type="AlphaFoldDB" id="A0AA51ZXW5"/>
<keyword evidence="2" id="KW-0378">Hydrolase</keyword>
<dbReference type="Gene3D" id="3.40.50.1820">
    <property type="entry name" value="alpha/beta hydrolase"/>
    <property type="match status" value="1"/>
</dbReference>
<dbReference type="Pfam" id="PF12146">
    <property type="entry name" value="Hydrolase_4"/>
    <property type="match status" value="1"/>
</dbReference>
<sequence>MKKFILLFLLPLNLMAIDPDPKYILTPDSIGWEYEQLVLNTPDGNDLNTWIYAPNPENEKDEVLILAYPDAGNMSYFVYHASVLANLGYTVITFDYRGFGKSSDFEIKSDHLFQTEFSIDLKTVVQFAANRFENKNIGIWAWSMGTMVTTYSWPTIKDTVDFLIFDAFVMNPENHIERLKSLKGKQTYSPIDDQTYLDRRNKIAIPILLFAGKNDDLTTAEDARKYAAKFGKDAIISLYDGGHLMGFQHNIKEMGFGGWYSDRILRFLENLN</sequence>
<accession>A0AA51ZXW5</accession>
<organism evidence="2">
    <name type="scientific">Marivirga arenosa</name>
    <dbReference type="NCBI Taxonomy" id="3059076"/>
    <lineage>
        <taxon>Bacteria</taxon>
        <taxon>Pseudomonadati</taxon>
        <taxon>Bacteroidota</taxon>
        <taxon>Cytophagia</taxon>
        <taxon>Cytophagales</taxon>
        <taxon>Marivirgaceae</taxon>
        <taxon>Marivirga</taxon>
    </lineage>
</organism>
<dbReference type="InterPro" id="IPR022742">
    <property type="entry name" value="Hydrolase_4"/>
</dbReference>
<evidence type="ECO:0000259" key="1">
    <source>
        <dbReference type="Pfam" id="PF12146"/>
    </source>
</evidence>
<dbReference type="PANTHER" id="PTHR12277">
    <property type="entry name" value="ALPHA/BETA HYDROLASE DOMAIN-CONTAINING PROTEIN"/>
    <property type="match status" value="1"/>
</dbReference>
<protein>
    <submittedName>
        <fullName evidence="2">Alpha/beta fold hydrolase</fullName>
    </submittedName>
</protein>
<dbReference type="RefSeq" id="WP_322348260.1">
    <property type="nucleotide sequence ID" value="NZ_CP129968.2"/>
</dbReference>
<dbReference type="KEGG" id="marp:QYS47_31150"/>